<evidence type="ECO:0000313" key="3">
    <source>
        <dbReference type="Proteomes" id="UP000256980"/>
    </source>
</evidence>
<dbReference type="Proteomes" id="UP000256980">
    <property type="component" value="Unassembled WGS sequence"/>
</dbReference>
<dbReference type="Gene3D" id="3.40.50.1980">
    <property type="entry name" value="Nitrogenase molybdenum iron protein domain"/>
    <property type="match status" value="2"/>
</dbReference>
<dbReference type="PROSITE" id="PS50983">
    <property type="entry name" value="FE_B12_PBP"/>
    <property type="match status" value="1"/>
</dbReference>
<organism evidence="2 3">
    <name type="scientific">Winogradskyella eximia</name>
    <dbReference type="NCBI Taxonomy" id="262006"/>
    <lineage>
        <taxon>Bacteria</taxon>
        <taxon>Pseudomonadati</taxon>
        <taxon>Bacteroidota</taxon>
        <taxon>Flavobacteriia</taxon>
        <taxon>Flavobacteriales</taxon>
        <taxon>Flavobacteriaceae</taxon>
        <taxon>Winogradskyella</taxon>
    </lineage>
</organism>
<dbReference type="GO" id="GO:0071281">
    <property type="term" value="P:cellular response to iron ion"/>
    <property type="evidence" value="ECO:0007669"/>
    <property type="project" value="TreeGrafter"/>
</dbReference>
<sequence length="382" mass="42698">MKFTYILLLLAVSFISCKDDKGIVRSLPEVEEHNNTLKYAEGFKISTFNDRKTLEITKAWPKAEKKYTYLLLTKEQASKITYNAADYDGVIITPVTKAVVTSTTHIPALELLNVETSLIGFPGTDYVSSEKTRQLIDNGKIRELGKNEGINTEVLLELNPDVVVGFGVDGVNKTFEVIKKAGIPVIYNGDWVEGSALAKAEWIKFFGVLFNKEKEADSIFNNIEKEYLTAKDLAKKAKINPTVLSGAMHKDVWYLPNGSSAEAQFLKDANVNYLWSETTGNGSLALSFEVVLDKAKDAEFWLSPSYYGSMEQLEKANALYSNFKAFKTKNIYTFANTTGASGGVLYYELGTARPDLVLKDLIKITHPELLGDYEPYFFKKLK</sequence>
<dbReference type="PANTHER" id="PTHR30535:SF34">
    <property type="entry name" value="MOLYBDATE-BINDING PROTEIN MOLA"/>
    <property type="match status" value="1"/>
</dbReference>
<name>A0A3D9H0E1_9FLAO</name>
<dbReference type="SUPFAM" id="SSF53807">
    <property type="entry name" value="Helical backbone' metal receptor"/>
    <property type="match status" value="1"/>
</dbReference>
<dbReference type="InterPro" id="IPR050902">
    <property type="entry name" value="ABC_Transporter_SBP"/>
</dbReference>
<feature type="domain" description="Fe/B12 periplasmic-binding" evidence="1">
    <location>
        <begin position="97"/>
        <end position="369"/>
    </location>
</feature>
<comment type="caution">
    <text evidence="2">The sequence shown here is derived from an EMBL/GenBank/DDBJ whole genome shotgun (WGS) entry which is preliminary data.</text>
</comment>
<evidence type="ECO:0000259" key="1">
    <source>
        <dbReference type="PROSITE" id="PS50983"/>
    </source>
</evidence>
<dbReference type="PROSITE" id="PS51257">
    <property type="entry name" value="PROKAR_LIPOPROTEIN"/>
    <property type="match status" value="1"/>
</dbReference>
<dbReference type="Pfam" id="PF01497">
    <property type="entry name" value="Peripla_BP_2"/>
    <property type="match status" value="1"/>
</dbReference>
<protein>
    <submittedName>
        <fullName evidence="2">Iron complex transport system substrate-binding protein</fullName>
    </submittedName>
</protein>
<evidence type="ECO:0000313" key="2">
    <source>
        <dbReference type="EMBL" id="RED42973.1"/>
    </source>
</evidence>
<reference evidence="2 3" key="1">
    <citation type="submission" date="2018-07" db="EMBL/GenBank/DDBJ databases">
        <title>Genomic Encyclopedia of Type Strains, Phase III (KMG-III): the genomes of soil and plant-associated and newly described type strains.</title>
        <authorList>
            <person name="Whitman W."/>
        </authorList>
    </citation>
    <scope>NUCLEOTIDE SEQUENCE [LARGE SCALE GENOMIC DNA]</scope>
    <source>
        <strain evidence="2 3">CECT 7946</strain>
    </source>
</reference>
<accession>A0A3D9H0E1</accession>
<gene>
    <name evidence="2" type="ORF">DFQ10_107160</name>
</gene>
<dbReference type="PANTHER" id="PTHR30535">
    <property type="entry name" value="VITAMIN B12-BINDING PROTEIN"/>
    <property type="match status" value="1"/>
</dbReference>
<dbReference type="RefSeq" id="WP_115818156.1">
    <property type="nucleotide sequence ID" value="NZ_QRDV01000007.1"/>
</dbReference>
<dbReference type="InterPro" id="IPR002491">
    <property type="entry name" value="ABC_transptr_periplasmic_BD"/>
</dbReference>
<dbReference type="EMBL" id="QRDV01000007">
    <property type="protein sequence ID" value="RED42973.1"/>
    <property type="molecule type" value="Genomic_DNA"/>
</dbReference>
<keyword evidence="3" id="KW-1185">Reference proteome</keyword>
<proteinExistence type="predicted"/>
<dbReference type="OrthoDB" id="9812528at2"/>
<dbReference type="AlphaFoldDB" id="A0A3D9H0E1"/>